<feature type="compositionally biased region" description="Basic and acidic residues" evidence="1">
    <location>
        <begin position="514"/>
        <end position="532"/>
    </location>
</feature>
<name>A0A6A2XAE3_HIBSY</name>
<evidence type="ECO:0000256" key="1">
    <source>
        <dbReference type="SAM" id="MobiDB-lite"/>
    </source>
</evidence>
<dbReference type="GO" id="GO:0005516">
    <property type="term" value="F:calmodulin binding"/>
    <property type="evidence" value="ECO:0007669"/>
    <property type="project" value="InterPro"/>
</dbReference>
<feature type="region of interest" description="Disordered" evidence="1">
    <location>
        <begin position="184"/>
        <end position="228"/>
    </location>
</feature>
<sequence length="768" mass="85455">MANALVDIPAIRRIAKLENVHSSRHSTGKVIMQSGGLTVLSRYLQSSQGFCHDLCKYGRNVSPRKKMLRSLMLKIVVPKQGAGRNLERISGSNLVDRRKKTGTSVEVSSDFKVHEPDDHVVIKIAQTQGHHGENVEEDLIDTQNLKVSIRPSNDVKLQKPEYPAISLEPSCEDSIDIKAMIAEGEAKNEENVETKSPEGEKSQQVSVKPSPDSESQKPANPDCIEGGVSSWTDKEFVLPEQVLLSRKETDCAVAYAKDSKPRPQSKSSSIVRQTYPSGRQKSSGSKRKEANIMSMTSLGVSGGRNKSEMTRSKGIRTSAIAHKKNIVTPSVFLSPKEFGTAVSSMNTQKKKLRVVYHLNQDNAMQTELEKLQVEKHNSEQAKPANIPETTSYQIESNPENKPAKADRHNVVSTRTSSSPRDKTIKQNQHKVPISRSTHTPNGLEITQPSLTSLSSLATLESFHNDTSTEHNKAVVEKKKGSSELMYKVKHKRALMITLNNKNLPGKKLNFQKGEPVDNRNDDNQKGKVEDCTPRGLKFRPRVTAENRNGDNQNSRVEEFTPRRLKLRRKVIVDNTNDDNQNSRTGELSTRTIQFRQKFIVDNMNADNQKGVVDEFTTTRLELIQRALDNRNADDENGRGEYSTPRQLIFKQKVVDEEKTGCVQSPKPSTRENNSGVIEADVLCDNDTKIQSDKISLRQRGANEKNGSGILYNNIIKQTASKLVGTKASKVKALVRAFETVISHLDTSISETNDGNRATEGNLSCIVHI</sequence>
<protein>
    <recommendedName>
        <fullName evidence="2">Calmodulin-binding domain-containing protein</fullName>
    </recommendedName>
</protein>
<dbReference type="EMBL" id="VEPZ02001443">
    <property type="protein sequence ID" value="KAE8672521.1"/>
    <property type="molecule type" value="Genomic_DNA"/>
</dbReference>
<feature type="compositionally biased region" description="Polar residues" evidence="1">
    <location>
        <begin position="262"/>
        <end position="276"/>
    </location>
</feature>
<feature type="region of interest" description="Disordered" evidence="1">
    <location>
        <begin position="375"/>
        <end position="442"/>
    </location>
</feature>
<dbReference type="Proteomes" id="UP000436088">
    <property type="component" value="Unassembled WGS sequence"/>
</dbReference>
<dbReference type="Pfam" id="PF07839">
    <property type="entry name" value="CaM_binding"/>
    <property type="match status" value="1"/>
</dbReference>
<evidence type="ECO:0000313" key="4">
    <source>
        <dbReference type="Proteomes" id="UP000436088"/>
    </source>
</evidence>
<dbReference type="SMART" id="SM01054">
    <property type="entry name" value="CaM_binding"/>
    <property type="match status" value="1"/>
</dbReference>
<feature type="region of interest" description="Disordered" evidence="1">
    <location>
        <begin position="255"/>
        <end position="289"/>
    </location>
</feature>
<dbReference type="AlphaFoldDB" id="A0A6A2XAE3"/>
<feature type="compositionally biased region" description="Polar residues" evidence="1">
    <location>
        <begin position="387"/>
        <end position="399"/>
    </location>
</feature>
<organism evidence="3 4">
    <name type="scientific">Hibiscus syriacus</name>
    <name type="common">Rose of Sharon</name>
    <dbReference type="NCBI Taxonomy" id="106335"/>
    <lineage>
        <taxon>Eukaryota</taxon>
        <taxon>Viridiplantae</taxon>
        <taxon>Streptophyta</taxon>
        <taxon>Embryophyta</taxon>
        <taxon>Tracheophyta</taxon>
        <taxon>Spermatophyta</taxon>
        <taxon>Magnoliopsida</taxon>
        <taxon>eudicotyledons</taxon>
        <taxon>Gunneridae</taxon>
        <taxon>Pentapetalae</taxon>
        <taxon>rosids</taxon>
        <taxon>malvids</taxon>
        <taxon>Malvales</taxon>
        <taxon>Malvaceae</taxon>
        <taxon>Malvoideae</taxon>
        <taxon>Hibiscus</taxon>
    </lineage>
</organism>
<evidence type="ECO:0000259" key="2">
    <source>
        <dbReference type="SMART" id="SM01054"/>
    </source>
</evidence>
<feature type="region of interest" description="Disordered" evidence="1">
    <location>
        <begin position="506"/>
        <end position="533"/>
    </location>
</feature>
<feature type="domain" description="Calmodulin-binding" evidence="2">
    <location>
        <begin position="623"/>
        <end position="742"/>
    </location>
</feature>
<reference evidence="3" key="1">
    <citation type="submission" date="2019-09" db="EMBL/GenBank/DDBJ databases">
        <title>Draft genome information of white flower Hibiscus syriacus.</title>
        <authorList>
            <person name="Kim Y.-M."/>
        </authorList>
    </citation>
    <scope>NUCLEOTIDE SEQUENCE [LARGE SCALE GENOMIC DNA]</scope>
    <source>
        <strain evidence="3">YM2019G1</strain>
    </source>
</reference>
<accession>A0A6A2XAE3</accession>
<feature type="compositionally biased region" description="Basic and acidic residues" evidence="1">
    <location>
        <begin position="184"/>
        <end position="201"/>
    </location>
</feature>
<comment type="caution">
    <text evidence="3">The sequence shown here is derived from an EMBL/GenBank/DDBJ whole genome shotgun (WGS) entry which is preliminary data.</text>
</comment>
<keyword evidence="4" id="KW-1185">Reference proteome</keyword>
<evidence type="ECO:0000313" key="3">
    <source>
        <dbReference type="EMBL" id="KAE8672521.1"/>
    </source>
</evidence>
<proteinExistence type="predicted"/>
<gene>
    <name evidence="3" type="ORF">F3Y22_tig00111837pilonHSYRG00013</name>
</gene>
<dbReference type="PANTHER" id="PTHR33349">
    <property type="entry name" value="EMB|CAB62594.1"/>
    <property type="match status" value="1"/>
</dbReference>
<dbReference type="InterPro" id="IPR012417">
    <property type="entry name" value="CaM-bd_dom_pln"/>
</dbReference>
<feature type="compositionally biased region" description="Polar residues" evidence="1">
    <location>
        <begin position="202"/>
        <end position="218"/>
    </location>
</feature>
<dbReference type="PANTHER" id="PTHR33349:SF29">
    <property type="entry name" value="CALMODULIN-BINDING DOMAIN-CONTAINING PROTEIN"/>
    <property type="match status" value="1"/>
</dbReference>